<dbReference type="PANTHER" id="PTHR43707">
    <property type="entry name" value="HISTIDYL-TRNA SYNTHETASE"/>
    <property type="match status" value="1"/>
</dbReference>
<organism evidence="11 12">
    <name type="scientific">Candidatus Wolfebacteria bacterium GW2011_GWA2_47_9b</name>
    <dbReference type="NCBI Taxonomy" id="1619005"/>
    <lineage>
        <taxon>Bacteria</taxon>
        <taxon>Candidatus Wolfeibacteriota</taxon>
    </lineage>
</organism>
<evidence type="ECO:0000256" key="5">
    <source>
        <dbReference type="ARBA" id="ARBA00022917"/>
    </source>
</evidence>
<evidence type="ECO:0000256" key="3">
    <source>
        <dbReference type="ARBA" id="ARBA00022741"/>
    </source>
</evidence>
<dbReference type="InterPro" id="IPR033656">
    <property type="entry name" value="HisRS_anticodon"/>
</dbReference>
<dbReference type="CDD" id="cd00859">
    <property type="entry name" value="HisRS_anticodon"/>
    <property type="match status" value="1"/>
</dbReference>
<accession>A0A0G1U656</accession>
<dbReference type="NCBIfam" id="TIGR00442">
    <property type="entry name" value="hisS"/>
    <property type="match status" value="1"/>
</dbReference>
<keyword evidence="6 8" id="KW-0030">Aminoacyl-tRNA synthetase</keyword>
<dbReference type="InterPro" id="IPR045864">
    <property type="entry name" value="aa-tRNA-synth_II/BPL/LPL"/>
</dbReference>
<dbReference type="PATRIC" id="fig|1619005.3.peg.713"/>
<reference evidence="11 12" key="1">
    <citation type="journal article" date="2015" name="Nature">
        <title>rRNA introns, odd ribosomes, and small enigmatic genomes across a large radiation of phyla.</title>
        <authorList>
            <person name="Brown C.T."/>
            <person name="Hug L.A."/>
            <person name="Thomas B.C."/>
            <person name="Sharon I."/>
            <person name="Castelle C.J."/>
            <person name="Singh A."/>
            <person name="Wilkins M.J."/>
            <person name="Williams K.H."/>
            <person name="Banfield J.F."/>
        </authorList>
    </citation>
    <scope>NUCLEOTIDE SEQUENCE [LARGE SCALE GENOMIC DNA]</scope>
</reference>
<name>A0A0G1U656_9BACT</name>
<comment type="similarity">
    <text evidence="1 8">Belongs to the class-II aminoacyl-tRNA synthetase family.</text>
</comment>
<dbReference type="Gene3D" id="3.30.930.10">
    <property type="entry name" value="Bira Bifunctional Protein, Domain 2"/>
    <property type="match status" value="1"/>
</dbReference>
<sequence length="437" mass="49842">MAEKEAAPKKEKKVREKKMAYQTVKGMHDILPEEQPLWDKVRLATKHVGEFYNFQRIDTPVLEGADIFERGLGTKTDIVEKEMFVIKTRGGDKLVMRPEFTSAVMRAYYQHGLSQFGQPMKLYYEGPVFRYEQPQAGRYRQFNQVGFEILGAESDPVYDAQAIMSAFRIIEELKIKNVTVHINSIGCHKCRATYIKKLEAHYKKNALKICKDCKNRISTNPLRVLDCKEEKCQLVKAEAPIILDYLDSECKAHFTKVLEYLDEVKIPYYIDSYLVRGLDYYNRTVFEFFGEGFSVALGGGGRYDYLSETLKLGKLSAVGSALGTERIIEVMKASGKIIVPRGAARVFLVHIGDEAKKRGLALIEEFRKSGVRINESFGKDSLKSQMRVADKEQAQLSLILGQREVFEGSIIVRDMETGAQESVPLERIVEEVKKRLK</sequence>
<protein>
    <recommendedName>
        <fullName evidence="8">Histidine--tRNA ligase</fullName>
        <ecNumber evidence="8">6.1.1.21</ecNumber>
    </recommendedName>
    <alternativeName>
        <fullName evidence="8">Histidyl-tRNA synthetase</fullName>
        <shortName evidence="8">HisRS</shortName>
    </alternativeName>
</protein>
<keyword evidence="5 8" id="KW-0648">Protein biosynthesis</keyword>
<dbReference type="Proteomes" id="UP000033882">
    <property type="component" value="Unassembled WGS sequence"/>
</dbReference>
<evidence type="ECO:0000259" key="10">
    <source>
        <dbReference type="PROSITE" id="PS50862"/>
    </source>
</evidence>
<comment type="subunit">
    <text evidence="8">Homodimer.</text>
</comment>
<dbReference type="GO" id="GO:0005737">
    <property type="term" value="C:cytoplasm"/>
    <property type="evidence" value="ECO:0007669"/>
    <property type="project" value="UniProtKB-SubCell"/>
</dbReference>
<dbReference type="AlphaFoldDB" id="A0A0G1U656"/>
<dbReference type="Gene3D" id="3.40.50.800">
    <property type="entry name" value="Anticodon-binding domain"/>
    <property type="match status" value="1"/>
</dbReference>
<dbReference type="InterPro" id="IPR004516">
    <property type="entry name" value="HisRS/HisZ"/>
</dbReference>
<feature type="binding site" evidence="9">
    <location>
        <position position="144"/>
    </location>
    <ligand>
        <name>L-histidine</name>
        <dbReference type="ChEBI" id="CHEBI:57595"/>
    </ligand>
</feature>
<feature type="binding site" evidence="9">
    <location>
        <position position="276"/>
    </location>
    <ligand>
        <name>L-histidine</name>
        <dbReference type="ChEBI" id="CHEBI:57595"/>
    </ligand>
</feature>
<feature type="binding site" evidence="9">
    <location>
        <begin position="280"/>
        <end position="281"/>
    </location>
    <ligand>
        <name>L-histidine</name>
        <dbReference type="ChEBI" id="CHEBI:57595"/>
    </ligand>
</feature>
<proteinExistence type="inferred from homology"/>
<evidence type="ECO:0000256" key="2">
    <source>
        <dbReference type="ARBA" id="ARBA00022598"/>
    </source>
</evidence>
<dbReference type="GO" id="GO:0004821">
    <property type="term" value="F:histidine-tRNA ligase activity"/>
    <property type="evidence" value="ECO:0007669"/>
    <property type="project" value="UniProtKB-UniRule"/>
</dbReference>
<dbReference type="InterPro" id="IPR041715">
    <property type="entry name" value="HisRS-like_core"/>
</dbReference>
<feature type="binding site" evidence="9">
    <location>
        <position position="130"/>
    </location>
    <ligand>
        <name>L-histidine</name>
        <dbReference type="ChEBI" id="CHEBI:57595"/>
    </ligand>
</feature>
<evidence type="ECO:0000256" key="1">
    <source>
        <dbReference type="ARBA" id="ARBA00008226"/>
    </source>
</evidence>
<dbReference type="Pfam" id="PF03129">
    <property type="entry name" value="HGTP_anticodon"/>
    <property type="match status" value="1"/>
</dbReference>
<dbReference type="Pfam" id="PF13393">
    <property type="entry name" value="tRNA-synt_His"/>
    <property type="match status" value="1"/>
</dbReference>
<keyword evidence="2 8" id="KW-0436">Ligase</keyword>
<feature type="binding site" evidence="9">
    <location>
        <position position="148"/>
    </location>
    <ligand>
        <name>L-histidine</name>
        <dbReference type="ChEBI" id="CHEBI:57595"/>
    </ligand>
</feature>
<keyword evidence="4 8" id="KW-0067">ATP-binding</keyword>
<gene>
    <name evidence="8" type="primary">hisS</name>
    <name evidence="11" type="ORF">UY19_C0012G0020</name>
</gene>
<dbReference type="PROSITE" id="PS50862">
    <property type="entry name" value="AA_TRNA_LIGASE_II"/>
    <property type="match status" value="1"/>
</dbReference>
<feature type="binding site" evidence="9">
    <location>
        <begin position="99"/>
        <end position="101"/>
    </location>
    <ligand>
        <name>L-histidine</name>
        <dbReference type="ChEBI" id="CHEBI:57595"/>
    </ligand>
</feature>
<evidence type="ECO:0000256" key="4">
    <source>
        <dbReference type="ARBA" id="ARBA00022840"/>
    </source>
</evidence>
<evidence type="ECO:0000256" key="6">
    <source>
        <dbReference type="ARBA" id="ARBA00023146"/>
    </source>
</evidence>
<dbReference type="SUPFAM" id="SSF52954">
    <property type="entry name" value="Class II aaRS ABD-related"/>
    <property type="match status" value="1"/>
</dbReference>
<dbReference type="CDD" id="cd00773">
    <property type="entry name" value="HisRS-like_core"/>
    <property type="match status" value="1"/>
</dbReference>
<dbReference type="InterPro" id="IPR015807">
    <property type="entry name" value="His-tRNA-ligase"/>
</dbReference>
<dbReference type="HAMAP" id="MF_00127">
    <property type="entry name" value="His_tRNA_synth"/>
    <property type="match status" value="1"/>
</dbReference>
<comment type="catalytic activity">
    <reaction evidence="7 8">
        <text>tRNA(His) + L-histidine + ATP = L-histidyl-tRNA(His) + AMP + diphosphate + H(+)</text>
        <dbReference type="Rhea" id="RHEA:17313"/>
        <dbReference type="Rhea" id="RHEA-COMP:9665"/>
        <dbReference type="Rhea" id="RHEA-COMP:9689"/>
        <dbReference type="ChEBI" id="CHEBI:15378"/>
        <dbReference type="ChEBI" id="CHEBI:30616"/>
        <dbReference type="ChEBI" id="CHEBI:33019"/>
        <dbReference type="ChEBI" id="CHEBI:57595"/>
        <dbReference type="ChEBI" id="CHEBI:78442"/>
        <dbReference type="ChEBI" id="CHEBI:78527"/>
        <dbReference type="ChEBI" id="CHEBI:456215"/>
        <dbReference type="EC" id="6.1.1.21"/>
    </reaction>
</comment>
<dbReference type="GO" id="GO:0006427">
    <property type="term" value="P:histidyl-tRNA aminoacylation"/>
    <property type="evidence" value="ECO:0007669"/>
    <property type="project" value="UniProtKB-UniRule"/>
</dbReference>
<evidence type="ECO:0000313" key="12">
    <source>
        <dbReference type="Proteomes" id="UP000033882"/>
    </source>
</evidence>
<dbReference type="InterPro" id="IPR004154">
    <property type="entry name" value="Anticodon-bd"/>
</dbReference>
<feature type="domain" description="Aminoacyl-transfer RNA synthetases class-II family profile" evidence="10">
    <location>
        <begin position="43"/>
        <end position="340"/>
    </location>
</feature>
<dbReference type="InterPro" id="IPR006195">
    <property type="entry name" value="aa-tRNA-synth_II"/>
</dbReference>
<evidence type="ECO:0000256" key="9">
    <source>
        <dbReference type="PIRSR" id="PIRSR001549-1"/>
    </source>
</evidence>
<dbReference type="EC" id="6.1.1.21" evidence="8"/>
<evidence type="ECO:0000313" key="11">
    <source>
        <dbReference type="EMBL" id="KKU89572.1"/>
    </source>
</evidence>
<comment type="caution">
    <text evidence="11">The sequence shown here is derived from an EMBL/GenBank/DDBJ whole genome shotgun (WGS) entry which is preliminary data.</text>
</comment>
<dbReference type="EMBL" id="LCPB01000012">
    <property type="protein sequence ID" value="KKU89572.1"/>
    <property type="molecule type" value="Genomic_DNA"/>
</dbReference>
<dbReference type="PIRSF" id="PIRSF001549">
    <property type="entry name" value="His-tRNA_synth"/>
    <property type="match status" value="1"/>
</dbReference>
<evidence type="ECO:0000256" key="8">
    <source>
        <dbReference type="HAMAP-Rule" id="MF_00127"/>
    </source>
</evidence>
<dbReference type="InterPro" id="IPR036621">
    <property type="entry name" value="Anticodon-bd_dom_sf"/>
</dbReference>
<keyword evidence="8" id="KW-0963">Cytoplasm</keyword>
<dbReference type="SUPFAM" id="SSF55681">
    <property type="entry name" value="Class II aaRS and biotin synthetases"/>
    <property type="match status" value="1"/>
</dbReference>
<comment type="subcellular location">
    <subcellularLocation>
        <location evidence="8">Cytoplasm</location>
    </subcellularLocation>
</comment>
<evidence type="ECO:0000256" key="7">
    <source>
        <dbReference type="ARBA" id="ARBA00047639"/>
    </source>
</evidence>
<keyword evidence="3 8" id="KW-0547">Nucleotide-binding</keyword>
<dbReference type="PANTHER" id="PTHR43707:SF1">
    <property type="entry name" value="HISTIDINE--TRNA LIGASE, MITOCHONDRIAL-RELATED"/>
    <property type="match status" value="1"/>
</dbReference>
<dbReference type="GO" id="GO:0005524">
    <property type="term" value="F:ATP binding"/>
    <property type="evidence" value="ECO:0007669"/>
    <property type="project" value="UniProtKB-UniRule"/>
</dbReference>